<evidence type="ECO:0000256" key="4">
    <source>
        <dbReference type="ARBA" id="ARBA00022989"/>
    </source>
</evidence>
<dbReference type="AlphaFoldDB" id="X1RMU8"/>
<dbReference type="InterPro" id="IPR050746">
    <property type="entry name" value="DAACS"/>
</dbReference>
<dbReference type="PANTHER" id="PTHR11958">
    <property type="entry name" value="SODIUM/DICARBOXYLATE SYMPORTER-RELATED"/>
    <property type="match status" value="1"/>
</dbReference>
<organism evidence="7">
    <name type="scientific">marine sediment metagenome</name>
    <dbReference type="NCBI Taxonomy" id="412755"/>
    <lineage>
        <taxon>unclassified sequences</taxon>
        <taxon>metagenomes</taxon>
        <taxon>ecological metagenomes</taxon>
    </lineage>
</organism>
<dbReference type="PANTHER" id="PTHR11958:SF63">
    <property type="entry name" value="AMINO ACID TRANSPORTER"/>
    <property type="match status" value="1"/>
</dbReference>
<feature type="transmembrane region" description="Helical" evidence="6">
    <location>
        <begin position="54"/>
        <end position="72"/>
    </location>
</feature>
<feature type="transmembrane region" description="Helical" evidence="6">
    <location>
        <begin position="17"/>
        <end position="42"/>
    </location>
</feature>
<dbReference type="Pfam" id="PF00375">
    <property type="entry name" value="SDF"/>
    <property type="match status" value="1"/>
</dbReference>
<feature type="non-terminal residue" evidence="7">
    <location>
        <position position="90"/>
    </location>
</feature>
<protein>
    <recommendedName>
        <fullName evidence="8">Sodium:dicarboxylate symporter</fullName>
    </recommendedName>
</protein>
<evidence type="ECO:0000256" key="3">
    <source>
        <dbReference type="ARBA" id="ARBA00022692"/>
    </source>
</evidence>
<dbReference type="PRINTS" id="PR00173">
    <property type="entry name" value="EDTRNSPORT"/>
</dbReference>
<evidence type="ECO:0000313" key="7">
    <source>
        <dbReference type="EMBL" id="GAI56869.1"/>
    </source>
</evidence>
<reference evidence="7" key="1">
    <citation type="journal article" date="2014" name="Front. Microbiol.">
        <title>High frequency of phylogenetically diverse reductive dehalogenase-homologous genes in deep subseafloor sedimentary metagenomes.</title>
        <authorList>
            <person name="Kawai M."/>
            <person name="Futagami T."/>
            <person name="Toyoda A."/>
            <person name="Takaki Y."/>
            <person name="Nishi S."/>
            <person name="Hori S."/>
            <person name="Arai W."/>
            <person name="Tsubouchi T."/>
            <person name="Morono Y."/>
            <person name="Uchiyama I."/>
            <person name="Ito T."/>
            <person name="Fujiyama A."/>
            <person name="Inagaki F."/>
            <person name="Takami H."/>
        </authorList>
    </citation>
    <scope>NUCLEOTIDE SEQUENCE</scope>
    <source>
        <strain evidence="7">Expedition CK06-06</strain>
    </source>
</reference>
<evidence type="ECO:0008006" key="8">
    <source>
        <dbReference type="Google" id="ProtNLM"/>
    </source>
</evidence>
<accession>X1RMU8</accession>
<comment type="subcellular location">
    <subcellularLocation>
        <location evidence="1">Membrane</location>
        <topology evidence="1">Multi-pass membrane protein</topology>
    </subcellularLocation>
</comment>
<keyword evidence="3 6" id="KW-0812">Transmembrane</keyword>
<dbReference type="GO" id="GO:0016020">
    <property type="term" value="C:membrane"/>
    <property type="evidence" value="ECO:0007669"/>
    <property type="project" value="UniProtKB-SubCell"/>
</dbReference>
<keyword evidence="4 6" id="KW-1133">Transmembrane helix</keyword>
<proteinExistence type="predicted"/>
<evidence type="ECO:0000256" key="6">
    <source>
        <dbReference type="SAM" id="Phobius"/>
    </source>
</evidence>
<keyword evidence="5 6" id="KW-0472">Membrane</keyword>
<keyword evidence="2" id="KW-0813">Transport</keyword>
<dbReference type="GO" id="GO:0015293">
    <property type="term" value="F:symporter activity"/>
    <property type="evidence" value="ECO:0007669"/>
    <property type="project" value="InterPro"/>
</dbReference>
<dbReference type="SUPFAM" id="SSF118215">
    <property type="entry name" value="Proton glutamate symport protein"/>
    <property type="match status" value="1"/>
</dbReference>
<dbReference type="Gene3D" id="1.10.3860.10">
    <property type="entry name" value="Sodium:dicarboxylate symporter"/>
    <property type="match status" value="1"/>
</dbReference>
<comment type="caution">
    <text evidence="7">The sequence shown here is derived from an EMBL/GenBank/DDBJ whole genome shotgun (WGS) entry which is preliminary data.</text>
</comment>
<evidence type="ECO:0000256" key="1">
    <source>
        <dbReference type="ARBA" id="ARBA00004141"/>
    </source>
</evidence>
<name>X1RMU8_9ZZZZ</name>
<dbReference type="InterPro" id="IPR036458">
    <property type="entry name" value="Na:dicarbo_symporter_sf"/>
</dbReference>
<dbReference type="EMBL" id="BARV01036748">
    <property type="protein sequence ID" value="GAI56869.1"/>
    <property type="molecule type" value="Genomic_DNA"/>
</dbReference>
<gene>
    <name evidence="7" type="ORF">S06H3_57023</name>
</gene>
<dbReference type="InterPro" id="IPR001991">
    <property type="entry name" value="Na-dicarboxylate_symporter"/>
</dbReference>
<sequence>MFIANAVGMPLAIGSQVLIMLTAVLASIGTAGVPGAGAIMLIMVLESVGLPLEAGSSVAIAYGMILGIDAILDMGRTSLNVTGDLACTSI</sequence>
<evidence type="ECO:0000256" key="2">
    <source>
        <dbReference type="ARBA" id="ARBA00022448"/>
    </source>
</evidence>
<evidence type="ECO:0000256" key="5">
    <source>
        <dbReference type="ARBA" id="ARBA00023136"/>
    </source>
</evidence>